<dbReference type="EMBL" id="LT906441">
    <property type="protein sequence ID" value="SNV31429.1"/>
    <property type="molecule type" value="Genomic_DNA"/>
</dbReference>
<proteinExistence type="predicted"/>
<accession>A0A239WB47</accession>
<dbReference type="KEGG" id="cgrn:4412665_00610"/>
<feature type="signal peptide" evidence="2">
    <location>
        <begin position="1"/>
        <end position="27"/>
    </location>
</feature>
<protein>
    <submittedName>
        <fullName evidence="3">Protein of uncharacterized function (DUF2599)</fullName>
    </submittedName>
</protein>
<evidence type="ECO:0000256" key="2">
    <source>
        <dbReference type="SAM" id="SignalP"/>
    </source>
</evidence>
<feature type="chain" id="PRO_5011218903" evidence="2">
    <location>
        <begin position="28"/>
        <end position="158"/>
    </location>
</feature>
<dbReference type="AlphaFoldDB" id="A0A239WB47"/>
<dbReference type="Pfam" id="PF10783">
    <property type="entry name" value="DUF2599"/>
    <property type="match status" value="1"/>
</dbReference>
<sequence>MKKALLLAVVTTCAVTPTITSVSPAHAAVSPTPSAATPSSTRHTGHAAIGAETNVIDHIVVEQTNQGLRAHVHLRREGFRPSMRLHPQISGDKVYQEYERKSPSSVHGRKFRNQLVCHLATVGYWKNPWNLEAWRPDVGYARTVLAACNPGDERTVTP</sequence>
<dbReference type="InterPro" id="IPR019719">
    <property type="entry name" value="DUF2599"/>
</dbReference>
<keyword evidence="2" id="KW-0732">Signal</keyword>
<evidence type="ECO:0000256" key="1">
    <source>
        <dbReference type="SAM" id="MobiDB-lite"/>
    </source>
</evidence>
<dbReference type="Proteomes" id="UP000215332">
    <property type="component" value="Chromosome 1"/>
</dbReference>
<gene>
    <name evidence="3" type="ORF">SAMEA4412665_00610</name>
</gene>
<organism evidence="3 4">
    <name type="scientific">Cutibacterium granulosum</name>
    <dbReference type="NCBI Taxonomy" id="33011"/>
    <lineage>
        <taxon>Bacteria</taxon>
        <taxon>Bacillati</taxon>
        <taxon>Actinomycetota</taxon>
        <taxon>Actinomycetes</taxon>
        <taxon>Propionibacteriales</taxon>
        <taxon>Propionibacteriaceae</taxon>
        <taxon>Cutibacterium</taxon>
    </lineage>
</organism>
<reference evidence="3 4" key="1">
    <citation type="submission" date="2017-06" db="EMBL/GenBank/DDBJ databases">
        <authorList>
            <consortium name="Pathogen Informatics"/>
        </authorList>
    </citation>
    <scope>NUCLEOTIDE SEQUENCE [LARGE SCALE GENOMIC DNA]</scope>
    <source>
        <strain evidence="3 4">NCTC11865</strain>
    </source>
</reference>
<evidence type="ECO:0000313" key="3">
    <source>
        <dbReference type="EMBL" id="SNV31429.1"/>
    </source>
</evidence>
<feature type="region of interest" description="Disordered" evidence="1">
    <location>
        <begin position="23"/>
        <end position="43"/>
    </location>
</feature>
<dbReference type="RefSeq" id="WP_065860826.1">
    <property type="nucleotide sequence ID" value="NZ_LT906441.1"/>
</dbReference>
<feature type="compositionally biased region" description="Low complexity" evidence="1">
    <location>
        <begin position="23"/>
        <end position="41"/>
    </location>
</feature>
<name>A0A239WB47_9ACTN</name>
<evidence type="ECO:0000313" key="4">
    <source>
        <dbReference type="Proteomes" id="UP000215332"/>
    </source>
</evidence>